<name>A0A077DI46_9BURK</name>
<dbReference type="CDD" id="cd02516">
    <property type="entry name" value="CDP-ME_synthetase"/>
    <property type="match status" value="1"/>
</dbReference>
<dbReference type="PANTHER" id="PTHR32125">
    <property type="entry name" value="2-C-METHYL-D-ERYTHRITOL 4-PHOSPHATE CYTIDYLYLTRANSFERASE, CHLOROPLASTIC"/>
    <property type="match status" value="1"/>
</dbReference>
<dbReference type="GO" id="GO:0019288">
    <property type="term" value="P:isopentenyl diphosphate biosynthetic process, methylerythritol 4-phosphate pathway"/>
    <property type="evidence" value="ECO:0007669"/>
    <property type="project" value="UniProtKB-UniRule"/>
</dbReference>
<dbReference type="UniPathway" id="UPA00056">
    <property type="reaction ID" value="UER00093"/>
</dbReference>
<dbReference type="InterPro" id="IPR034683">
    <property type="entry name" value="IspD/TarI"/>
</dbReference>
<gene>
    <name evidence="7" type="primary">ispD</name>
    <name evidence="8" type="ORF">IX83_07675</name>
</gene>
<keyword evidence="9" id="KW-1185">Reference proteome</keyword>
<dbReference type="PROSITE" id="PS01295">
    <property type="entry name" value="ISPD"/>
    <property type="match status" value="1"/>
</dbReference>
<feature type="site" description="Positions MEP for the nucleophilic attack" evidence="7">
    <location>
        <position position="210"/>
    </location>
</feature>
<reference evidence="8 9" key="1">
    <citation type="journal article" date="2014" name="BMC Genomics">
        <title>A genomic perspective on a new bacterial genus and species from the Alcaligenaceae family, Basilea psittacipulmonis.</title>
        <authorList>
            <person name="Whiteson K.L."/>
            <person name="Hernandez D."/>
            <person name="Lazarevic V."/>
            <person name="Gaia N."/>
            <person name="Farinelli L."/>
            <person name="Francois P."/>
            <person name="Pilo P."/>
            <person name="Frey J."/>
            <person name="Schrenzel J."/>
        </authorList>
    </citation>
    <scope>NUCLEOTIDE SEQUENCE [LARGE SCALE GENOMIC DNA]</scope>
    <source>
        <strain evidence="8 9">DSM 24701</strain>
    </source>
</reference>
<evidence type="ECO:0000256" key="7">
    <source>
        <dbReference type="HAMAP-Rule" id="MF_00108"/>
    </source>
</evidence>
<evidence type="ECO:0000256" key="4">
    <source>
        <dbReference type="ARBA" id="ARBA00022679"/>
    </source>
</evidence>
<evidence type="ECO:0000256" key="5">
    <source>
        <dbReference type="ARBA" id="ARBA00022695"/>
    </source>
</evidence>
<evidence type="ECO:0000256" key="6">
    <source>
        <dbReference type="ARBA" id="ARBA00023229"/>
    </source>
</evidence>
<evidence type="ECO:0000256" key="2">
    <source>
        <dbReference type="ARBA" id="ARBA00004787"/>
    </source>
</evidence>
<dbReference type="KEGG" id="bpsi:IX83_07675"/>
<dbReference type="OrthoDB" id="9806837at2"/>
<evidence type="ECO:0000313" key="9">
    <source>
        <dbReference type="Proteomes" id="UP000028945"/>
    </source>
</evidence>
<comment type="similarity">
    <text evidence="3 7">Belongs to the IspD/TarI cytidylyltransferase family. IspD subfamily.</text>
</comment>
<dbReference type="RefSeq" id="WP_038500891.1">
    <property type="nucleotide sequence ID" value="NZ_AFWK01000096.1"/>
</dbReference>
<dbReference type="Pfam" id="PF01128">
    <property type="entry name" value="IspD"/>
    <property type="match status" value="1"/>
</dbReference>
<comment type="pathway">
    <text evidence="2 7">Isoprenoid biosynthesis; isopentenyl diphosphate biosynthesis via DXP pathway; isopentenyl diphosphate from 1-deoxy-D-xylulose 5-phosphate: step 2/6.</text>
</comment>
<dbReference type="Proteomes" id="UP000028945">
    <property type="component" value="Chromosome"/>
</dbReference>
<comment type="function">
    <text evidence="7">Catalyzes the formation of 4-diphosphocytidyl-2-C-methyl-D-erythritol from CTP and 2-C-methyl-D-erythritol 4-phosphate (MEP).</text>
</comment>
<dbReference type="InterPro" id="IPR050088">
    <property type="entry name" value="IspD/TarI_cytidylyltransf_bact"/>
</dbReference>
<dbReference type="STRING" id="1072685.IX83_07675"/>
<dbReference type="Gene3D" id="3.90.550.10">
    <property type="entry name" value="Spore Coat Polysaccharide Biosynthesis Protein SpsA, Chain A"/>
    <property type="match status" value="1"/>
</dbReference>
<evidence type="ECO:0000256" key="1">
    <source>
        <dbReference type="ARBA" id="ARBA00001282"/>
    </source>
</evidence>
<feature type="site" description="Transition state stabilizer" evidence="7">
    <location>
        <position position="22"/>
    </location>
</feature>
<feature type="site" description="Positions MEP for the nucleophilic attack" evidence="7">
    <location>
        <position position="156"/>
    </location>
</feature>
<dbReference type="EMBL" id="CP009238">
    <property type="protein sequence ID" value="AIL33187.1"/>
    <property type="molecule type" value="Genomic_DNA"/>
</dbReference>
<keyword evidence="4 7" id="KW-0808">Transferase</keyword>
<dbReference type="FunFam" id="3.90.550.10:FF:000003">
    <property type="entry name" value="2-C-methyl-D-erythritol 4-phosphate cytidylyltransferase"/>
    <property type="match status" value="1"/>
</dbReference>
<keyword evidence="5 7" id="KW-0548">Nucleotidyltransferase</keyword>
<evidence type="ECO:0000256" key="3">
    <source>
        <dbReference type="ARBA" id="ARBA00009789"/>
    </source>
</evidence>
<feature type="site" description="Transition state stabilizer" evidence="7">
    <location>
        <position position="15"/>
    </location>
</feature>
<dbReference type="HAMAP" id="MF_00108">
    <property type="entry name" value="IspD"/>
    <property type="match status" value="1"/>
</dbReference>
<dbReference type="GO" id="GO:0050518">
    <property type="term" value="F:2-C-methyl-D-erythritol 4-phosphate cytidylyltransferase activity"/>
    <property type="evidence" value="ECO:0007669"/>
    <property type="project" value="UniProtKB-UniRule"/>
</dbReference>
<evidence type="ECO:0000313" key="8">
    <source>
        <dbReference type="EMBL" id="AIL33187.1"/>
    </source>
</evidence>
<dbReference type="eggNOG" id="COG1211">
    <property type="taxonomic scope" value="Bacteria"/>
</dbReference>
<dbReference type="SUPFAM" id="SSF53448">
    <property type="entry name" value="Nucleotide-diphospho-sugar transferases"/>
    <property type="match status" value="1"/>
</dbReference>
<organism evidence="8 9">
    <name type="scientific">Basilea psittacipulmonis DSM 24701</name>
    <dbReference type="NCBI Taxonomy" id="1072685"/>
    <lineage>
        <taxon>Bacteria</taxon>
        <taxon>Pseudomonadati</taxon>
        <taxon>Pseudomonadota</taxon>
        <taxon>Betaproteobacteria</taxon>
        <taxon>Burkholderiales</taxon>
        <taxon>Alcaligenaceae</taxon>
        <taxon>Basilea</taxon>
    </lineage>
</organism>
<protein>
    <recommendedName>
        <fullName evidence="7">2-C-methyl-D-erythritol 4-phosphate cytidylyltransferase</fullName>
        <ecNumber evidence="7">2.7.7.60</ecNumber>
    </recommendedName>
    <alternativeName>
        <fullName evidence="7">4-diphosphocytidyl-2C-methyl-D-erythritol synthase</fullName>
    </alternativeName>
    <alternativeName>
        <fullName evidence="7">MEP cytidylyltransferase</fullName>
        <shortName evidence="7">MCT</shortName>
    </alternativeName>
</protein>
<dbReference type="AlphaFoldDB" id="A0A077DI46"/>
<dbReference type="PANTHER" id="PTHR32125:SF4">
    <property type="entry name" value="2-C-METHYL-D-ERYTHRITOL 4-PHOSPHATE CYTIDYLYLTRANSFERASE, CHLOROPLASTIC"/>
    <property type="match status" value="1"/>
</dbReference>
<dbReference type="EC" id="2.7.7.60" evidence="7"/>
<dbReference type="InterPro" id="IPR001228">
    <property type="entry name" value="IspD"/>
</dbReference>
<dbReference type="InterPro" id="IPR029044">
    <property type="entry name" value="Nucleotide-diphossugar_trans"/>
</dbReference>
<comment type="catalytic activity">
    <reaction evidence="1 7">
        <text>2-C-methyl-D-erythritol 4-phosphate + CTP + H(+) = 4-CDP-2-C-methyl-D-erythritol + diphosphate</text>
        <dbReference type="Rhea" id="RHEA:13429"/>
        <dbReference type="ChEBI" id="CHEBI:15378"/>
        <dbReference type="ChEBI" id="CHEBI:33019"/>
        <dbReference type="ChEBI" id="CHEBI:37563"/>
        <dbReference type="ChEBI" id="CHEBI:57823"/>
        <dbReference type="ChEBI" id="CHEBI:58262"/>
        <dbReference type="EC" id="2.7.7.60"/>
    </reaction>
</comment>
<dbReference type="HOGENOM" id="CLU_061281_3_0_4"/>
<sequence>MEIHAILPAAGVGSRLGASLPKQYLMIDGKPLIWYSIQALLADKRITFVHIGLSPQDKEFERLVDIQDARVKWYYCGGQTRAETVLNTIKTSGAKDWVLVHDAARPGLTMNGLARLIDMCLSQQKGGILAMPVSDTVKYGIEDENGCLHIDHTQSRSSLYLAQTPQMFPVSELLNALETVDLSSVTDEASAVELKGGHPLLVRGDWQNLKVTWPADLEIVSKFLSATET</sequence>
<dbReference type="InterPro" id="IPR018294">
    <property type="entry name" value="ISPD_synthase_CS"/>
</dbReference>
<accession>A0A077DI46</accession>
<proteinExistence type="inferred from homology"/>
<keyword evidence="6 7" id="KW-0414">Isoprene biosynthesis</keyword>
<dbReference type="NCBIfam" id="TIGR00453">
    <property type="entry name" value="ispD"/>
    <property type="match status" value="1"/>
</dbReference>